<dbReference type="EC" id="3.1.1.11" evidence="4 11"/>
<evidence type="ECO:0000256" key="8">
    <source>
        <dbReference type="ARBA" id="ARBA00023085"/>
    </source>
</evidence>
<name>G5A1J6_PHYSP</name>
<evidence type="ECO:0000256" key="9">
    <source>
        <dbReference type="ARBA" id="ARBA00047928"/>
    </source>
</evidence>
<dbReference type="RefSeq" id="XP_009533539.1">
    <property type="nucleotide sequence ID" value="XM_009535244.1"/>
</dbReference>
<dbReference type="PANTHER" id="PTHR31321:SF57">
    <property type="entry name" value="PECTINESTERASE 53-RELATED"/>
    <property type="match status" value="1"/>
</dbReference>
<proteinExistence type="inferred from homology"/>
<evidence type="ECO:0000256" key="11">
    <source>
        <dbReference type="RuleBase" id="RU000589"/>
    </source>
</evidence>
<dbReference type="FunFam" id="2.160.20.10:FF:000014">
    <property type="entry name" value="Pectinesterase"/>
    <property type="match status" value="1"/>
</dbReference>
<keyword evidence="5" id="KW-0964">Secreted</keyword>
<dbReference type="UniPathway" id="UPA00545">
    <property type="reaction ID" value="UER00823"/>
</dbReference>
<keyword evidence="14" id="KW-1185">Reference proteome</keyword>
<dbReference type="SMR" id="G5A1J6"/>
<feature type="signal peptide" evidence="11">
    <location>
        <begin position="1"/>
        <end position="20"/>
    </location>
</feature>
<dbReference type="GO" id="GO:0042545">
    <property type="term" value="P:cell wall modification"/>
    <property type="evidence" value="ECO:0007669"/>
    <property type="project" value="UniProtKB-UniRule"/>
</dbReference>
<evidence type="ECO:0000256" key="6">
    <source>
        <dbReference type="ARBA" id="ARBA00022729"/>
    </source>
</evidence>
<evidence type="ECO:0000256" key="5">
    <source>
        <dbReference type="ARBA" id="ARBA00022525"/>
    </source>
</evidence>
<reference evidence="13 14" key="1">
    <citation type="journal article" date="2006" name="Science">
        <title>Phytophthora genome sequences uncover evolutionary origins and mechanisms of pathogenesis.</title>
        <authorList>
            <person name="Tyler B.M."/>
            <person name="Tripathy S."/>
            <person name="Zhang X."/>
            <person name="Dehal P."/>
            <person name="Jiang R.H."/>
            <person name="Aerts A."/>
            <person name="Arredondo F.D."/>
            <person name="Baxter L."/>
            <person name="Bensasson D."/>
            <person name="Beynon J.L."/>
            <person name="Chapman J."/>
            <person name="Damasceno C.M."/>
            <person name="Dorrance A.E."/>
            <person name="Dou D."/>
            <person name="Dickerman A.W."/>
            <person name="Dubchak I.L."/>
            <person name="Garbelotto M."/>
            <person name="Gijzen M."/>
            <person name="Gordon S.G."/>
            <person name="Govers F."/>
            <person name="Grunwald N.J."/>
            <person name="Huang W."/>
            <person name="Ivors K.L."/>
            <person name="Jones R.W."/>
            <person name="Kamoun S."/>
            <person name="Krampis K."/>
            <person name="Lamour K.H."/>
            <person name="Lee M.K."/>
            <person name="McDonald W.H."/>
            <person name="Medina M."/>
            <person name="Meijer H.J."/>
            <person name="Nordberg E.K."/>
            <person name="Maclean D.J."/>
            <person name="Ospina-Giraldo M.D."/>
            <person name="Morris P.F."/>
            <person name="Phuntumart V."/>
            <person name="Putnam N.H."/>
            <person name="Rash S."/>
            <person name="Rose J.K."/>
            <person name="Sakihama Y."/>
            <person name="Salamov A.A."/>
            <person name="Savidor A."/>
            <person name="Scheuring C.F."/>
            <person name="Smith B.M."/>
            <person name="Sobral B.W."/>
            <person name="Terry A."/>
            <person name="Torto-Alalibo T.A."/>
            <person name="Win J."/>
            <person name="Xu Z."/>
            <person name="Zhang H."/>
            <person name="Grigoriev I.V."/>
            <person name="Rokhsar D.S."/>
            <person name="Boore J.L."/>
        </authorList>
    </citation>
    <scope>NUCLEOTIDE SEQUENCE [LARGE SCALE GENOMIC DNA]</scope>
    <source>
        <strain evidence="13 14">P6497</strain>
    </source>
</reference>
<evidence type="ECO:0000256" key="10">
    <source>
        <dbReference type="PROSITE-ProRule" id="PRU10040"/>
    </source>
</evidence>
<evidence type="ECO:0000256" key="7">
    <source>
        <dbReference type="ARBA" id="ARBA00022801"/>
    </source>
</evidence>
<sequence>MRSFALPLVAFAALAASAFASPDAACSGPNARTVPPAGALVVDATGAHPGSFPTVSQAVAKVVNNTEEHTIFVLPGVYHEQVVVPPLNGPLVLQGYTCNTMTYADNQVTITQAKAQRDIPAEIKDERNFLTTTLGLRGKNIKVYNLNIANTAGQIQQSGQAVAVYLNDTNYGFYGCNISSYQDSLCAHMGREIYARSYIAGAVDFIFGLQAKAWFESCDIESVGKGYITANGNGNSSNLSEYIFNRARVFGSSGNGSTYLGRPWRPYSRTVFMNSEISNVVNPKGWALWNAVSPTNNIFYKEFNNSGPGADTSQRAPFSGKLDAPYPITNTLGENYASEWWVDTKFL</sequence>
<dbReference type="PANTHER" id="PTHR31321">
    <property type="entry name" value="ACYL-COA THIOESTER HYDROLASE YBHC-RELATED"/>
    <property type="match status" value="1"/>
</dbReference>
<feature type="chain" id="PRO_5005132325" description="Pectinesterase" evidence="11">
    <location>
        <begin position="21"/>
        <end position="347"/>
    </location>
</feature>
<dbReference type="GO" id="GO:0030599">
    <property type="term" value="F:pectinesterase activity"/>
    <property type="evidence" value="ECO:0007669"/>
    <property type="project" value="UniProtKB-UniRule"/>
</dbReference>
<dbReference type="InterPro" id="IPR033131">
    <property type="entry name" value="Pectinesterase_Asp_AS"/>
</dbReference>
<dbReference type="GO" id="GO:0005576">
    <property type="term" value="C:extracellular region"/>
    <property type="evidence" value="ECO:0007669"/>
    <property type="project" value="UniProtKB-SubCell"/>
</dbReference>
<feature type="active site" evidence="10">
    <location>
        <position position="204"/>
    </location>
</feature>
<dbReference type="Proteomes" id="UP000002640">
    <property type="component" value="Unassembled WGS sequence"/>
</dbReference>
<comment type="catalytic activity">
    <reaction evidence="9 11">
        <text>[(1-&gt;4)-alpha-D-galacturonosyl methyl ester](n) + n H2O = [(1-&gt;4)-alpha-D-galacturonosyl](n) + n methanol + n H(+)</text>
        <dbReference type="Rhea" id="RHEA:22380"/>
        <dbReference type="Rhea" id="RHEA-COMP:14570"/>
        <dbReference type="Rhea" id="RHEA-COMP:14573"/>
        <dbReference type="ChEBI" id="CHEBI:15377"/>
        <dbReference type="ChEBI" id="CHEBI:15378"/>
        <dbReference type="ChEBI" id="CHEBI:17790"/>
        <dbReference type="ChEBI" id="CHEBI:140522"/>
        <dbReference type="ChEBI" id="CHEBI:140523"/>
        <dbReference type="EC" id="3.1.1.11"/>
    </reaction>
</comment>
<dbReference type="STRING" id="1094619.G5A1J6"/>
<dbReference type="InterPro" id="IPR000070">
    <property type="entry name" value="Pectinesterase_cat"/>
</dbReference>
<dbReference type="AlphaFoldDB" id="G5A1J6"/>
<keyword evidence="6 11" id="KW-0732">Signal</keyword>
<evidence type="ECO:0000256" key="3">
    <source>
        <dbReference type="ARBA" id="ARBA00008891"/>
    </source>
</evidence>
<evidence type="ECO:0000259" key="12">
    <source>
        <dbReference type="Pfam" id="PF01095"/>
    </source>
</evidence>
<organism evidence="13 14">
    <name type="scientific">Phytophthora sojae (strain P6497)</name>
    <name type="common">Soybean stem and root rot agent</name>
    <name type="synonym">Phytophthora megasperma f. sp. glycines</name>
    <dbReference type="NCBI Taxonomy" id="1094619"/>
    <lineage>
        <taxon>Eukaryota</taxon>
        <taxon>Sar</taxon>
        <taxon>Stramenopiles</taxon>
        <taxon>Oomycota</taxon>
        <taxon>Peronosporomycetes</taxon>
        <taxon>Peronosporales</taxon>
        <taxon>Peronosporaceae</taxon>
        <taxon>Phytophthora</taxon>
    </lineage>
</organism>
<dbReference type="Pfam" id="PF01095">
    <property type="entry name" value="Pectinesterase"/>
    <property type="match status" value="1"/>
</dbReference>
<evidence type="ECO:0000256" key="4">
    <source>
        <dbReference type="ARBA" id="ARBA00013229"/>
    </source>
</evidence>
<accession>G5A1J6</accession>
<dbReference type="EMBL" id="JH159158">
    <property type="protein sequence ID" value="EGZ10794.1"/>
    <property type="molecule type" value="Genomic_DNA"/>
</dbReference>
<dbReference type="GO" id="GO:0045490">
    <property type="term" value="P:pectin catabolic process"/>
    <property type="evidence" value="ECO:0007669"/>
    <property type="project" value="UniProtKB-UniRule"/>
</dbReference>
<dbReference type="Gene3D" id="2.160.20.10">
    <property type="entry name" value="Single-stranded right-handed beta-helix, Pectin lyase-like"/>
    <property type="match status" value="1"/>
</dbReference>
<dbReference type="InterPro" id="IPR011050">
    <property type="entry name" value="Pectin_lyase_fold/virulence"/>
</dbReference>
<comment type="subcellular location">
    <subcellularLocation>
        <location evidence="1">Secreted</location>
    </subcellularLocation>
</comment>
<dbReference type="InParanoid" id="G5A1J6"/>
<evidence type="ECO:0000313" key="14">
    <source>
        <dbReference type="Proteomes" id="UP000002640"/>
    </source>
</evidence>
<evidence type="ECO:0000256" key="2">
    <source>
        <dbReference type="ARBA" id="ARBA00005184"/>
    </source>
</evidence>
<dbReference type="PROSITE" id="PS00503">
    <property type="entry name" value="PECTINESTERASE_2"/>
    <property type="match status" value="1"/>
</dbReference>
<evidence type="ECO:0000256" key="1">
    <source>
        <dbReference type="ARBA" id="ARBA00004613"/>
    </source>
</evidence>
<dbReference type="SUPFAM" id="SSF51126">
    <property type="entry name" value="Pectin lyase-like"/>
    <property type="match status" value="1"/>
</dbReference>
<dbReference type="KEGG" id="psoj:PHYSODRAFT_518742"/>
<feature type="domain" description="Pectinesterase catalytic" evidence="12">
    <location>
        <begin position="49"/>
        <end position="320"/>
    </location>
</feature>
<keyword evidence="8 11" id="KW-0063">Aspartyl esterase</keyword>
<evidence type="ECO:0000313" key="13">
    <source>
        <dbReference type="EMBL" id="EGZ10794.1"/>
    </source>
</evidence>
<dbReference type="OMA" id="YTFMANI"/>
<keyword evidence="7 11" id="KW-0378">Hydrolase</keyword>
<comment type="similarity">
    <text evidence="3">Belongs to the pectinesterase family.</text>
</comment>
<dbReference type="InterPro" id="IPR012334">
    <property type="entry name" value="Pectin_lyas_fold"/>
</dbReference>
<protein>
    <recommendedName>
        <fullName evidence="4 11">Pectinesterase</fullName>
        <ecNumber evidence="4 11">3.1.1.11</ecNumber>
    </recommendedName>
</protein>
<gene>
    <name evidence="13" type="ORF">PHYSODRAFT_518742</name>
</gene>
<comment type="pathway">
    <text evidence="2 11">Glycan metabolism; pectin degradation; 2-dehydro-3-deoxy-D-gluconate from pectin: step 1/5.</text>
</comment>
<dbReference type="GeneID" id="20660095"/>